<evidence type="ECO:0000256" key="1">
    <source>
        <dbReference type="SAM" id="Phobius"/>
    </source>
</evidence>
<organism evidence="2">
    <name type="scientific">marine sediment metagenome</name>
    <dbReference type="NCBI Taxonomy" id="412755"/>
    <lineage>
        <taxon>unclassified sequences</taxon>
        <taxon>metagenomes</taxon>
        <taxon>ecological metagenomes</taxon>
    </lineage>
</organism>
<name>X1MGM5_9ZZZZ</name>
<reference evidence="2" key="1">
    <citation type="journal article" date="2014" name="Front. Microbiol.">
        <title>High frequency of phylogenetically diverse reductive dehalogenase-homologous genes in deep subseafloor sedimentary metagenomes.</title>
        <authorList>
            <person name="Kawai M."/>
            <person name="Futagami T."/>
            <person name="Toyoda A."/>
            <person name="Takaki Y."/>
            <person name="Nishi S."/>
            <person name="Hori S."/>
            <person name="Arai W."/>
            <person name="Tsubouchi T."/>
            <person name="Morono Y."/>
            <person name="Uchiyama I."/>
            <person name="Ito T."/>
            <person name="Fujiyama A."/>
            <person name="Inagaki F."/>
            <person name="Takami H."/>
        </authorList>
    </citation>
    <scope>NUCLEOTIDE SEQUENCE</scope>
    <source>
        <strain evidence="2">Expedition CK06-06</strain>
    </source>
</reference>
<dbReference type="AlphaFoldDB" id="X1MGM5"/>
<proteinExistence type="predicted"/>
<accession>X1MGM5</accession>
<keyword evidence="1" id="KW-0472">Membrane</keyword>
<evidence type="ECO:0000313" key="2">
    <source>
        <dbReference type="EMBL" id="GAI30807.1"/>
    </source>
</evidence>
<dbReference type="EMBL" id="BARV01019438">
    <property type="protein sequence ID" value="GAI30807.1"/>
    <property type="molecule type" value="Genomic_DNA"/>
</dbReference>
<protein>
    <submittedName>
        <fullName evidence="2">Uncharacterized protein</fullName>
    </submittedName>
</protein>
<gene>
    <name evidence="2" type="ORF">S06H3_32663</name>
</gene>
<feature type="non-terminal residue" evidence="2">
    <location>
        <position position="114"/>
    </location>
</feature>
<comment type="caution">
    <text evidence="2">The sequence shown here is derived from an EMBL/GenBank/DDBJ whole genome shotgun (WGS) entry which is preliminary data.</text>
</comment>
<feature type="transmembrane region" description="Helical" evidence="1">
    <location>
        <begin position="7"/>
        <end position="27"/>
    </location>
</feature>
<sequence length="114" mass="12539">MNGKKRLYIGLLVVGLMLVGSGLWLLLNPIPRINVPESTPVIAMDITHTGGGTRSQLLIYEEGTIIYREDTGLRPGQVKTRAWSKGKLHEGELADLLEFINDSGFEALNSDYKG</sequence>
<keyword evidence="1" id="KW-1133">Transmembrane helix</keyword>
<keyword evidence="1" id="KW-0812">Transmembrane</keyword>